<proteinExistence type="predicted"/>
<name>A0A842I9U2_9RHOB</name>
<keyword evidence="2" id="KW-1185">Reference proteome</keyword>
<dbReference type="EMBL" id="JACLQD010000004">
    <property type="protein sequence ID" value="MBC2836812.1"/>
    <property type="molecule type" value="Genomic_DNA"/>
</dbReference>
<sequence>MRAFWTARTGRTAPEGGAFGIALTRIRLAGEGWAAAEAEAAFRQVLGEGARPDLARRSLERIAAGPDPRAALIAAGALRMVAAGEAAAAVQSDATDATGSARK</sequence>
<organism evidence="1 2">
    <name type="scientific">Paragemmobacter straminiformis</name>
    <dbReference type="NCBI Taxonomy" id="2045119"/>
    <lineage>
        <taxon>Bacteria</taxon>
        <taxon>Pseudomonadati</taxon>
        <taxon>Pseudomonadota</taxon>
        <taxon>Alphaproteobacteria</taxon>
        <taxon>Rhodobacterales</taxon>
        <taxon>Paracoccaceae</taxon>
        <taxon>Paragemmobacter</taxon>
    </lineage>
</organism>
<dbReference type="Proteomes" id="UP000555411">
    <property type="component" value="Unassembled WGS sequence"/>
</dbReference>
<evidence type="ECO:0000313" key="1">
    <source>
        <dbReference type="EMBL" id="MBC2836812.1"/>
    </source>
</evidence>
<comment type="caution">
    <text evidence="1">The sequence shown here is derived from an EMBL/GenBank/DDBJ whole genome shotgun (WGS) entry which is preliminary data.</text>
</comment>
<dbReference type="AlphaFoldDB" id="A0A842I9U2"/>
<dbReference type="RefSeq" id="WP_185798418.1">
    <property type="nucleotide sequence ID" value="NZ_JACLQD010000004.1"/>
</dbReference>
<gene>
    <name evidence="1" type="ORF">H7F16_14930</name>
</gene>
<evidence type="ECO:0000313" key="2">
    <source>
        <dbReference type="Proteomes" id="UP000555411"/>
    </source>
</evidence>
<reference evidence="1 2" key="1">
    <citation type="journal article" date="2017" name="Int. J. Syst. Evol. Microbiol.">
        <title>Gemmobacter straminiformis sp. nov., isolated from an artificial fountain.</title>
        <authorList>
            <person name="Kang J.Y."/>
            <person name="Kim M.J."/>
            <person name="Chun J."/>
            <person name="Son K.P."/>
            <person name="Jahng K.Y."/>
        </authorList>
    </citation>
    <scope>NUCLEOTIDE SEQUENCE [LARGE SCALE GENOMIC DNA]</scope>
    <source>
        <strain evidence="1 2">CAM-8</strain>
    </source>
</reference>
<accession>A0A842I9U2</accession>
<protein>
    <submittedName>
        <fullName evidence="1">Uncharacterized protein</fullName>
    </submittedName>
</protein>